<dbReference type="Pfam" id="PF20516">
    <property type="entry name" value="PDDEXK_12"/>
    <property type="match status" value="1"/>
</dbReference>
<evidence type="ECO:0000256" key="1">
    <source>
        <dbReference type="SAM" id="MobiDB-lite"/>
    </source>
</evidence>
<dbReference type="InterPro" id="IPR046797">
    <property type="entry name" value="PDDEXK_12"/>
</dbReference>
<dbReference type="EMBL" id="PDXF01000106">
    <property type="protein sequence ID" value="RYN88172.1"/>
    <property type="molecule type" value="Genomic_DNA"/>
</dbReference>
<feature type="compositionally biased region" description="Low complexity" evidence="1">
    <location>
        <begin position="88"/>
        <end position="100"/>
    </location>
</feature>
<organism evidence="3 4">
    <name type="scientific">Alternaria tenuissima</name>
    <dbReference type="NCBI Taxonomy" id="119927"/>
    <lineage>
        <taxon>Eukaryota</taxon>
        <taxon>Fungi</taxon>
        <taxon>Dikarya</taxon>
        <taxon>Ascomycota</taxon>
        <taxon>Pezizomycotina</taxon>
        <taxon>Dothideomycetes</taxon>
        <taxon>Pleosporomycetidae</taxon>
        <taxon>Pleosporales</taxon>
        <taxon>Pleosporineae</taxon>
        <taxon>Pleosporaceae</taxon>
        <taxon>Alternaria</taxon>
        <taxon>Alternaria sect. Alternaria</taxon>
        <taxon>Alternaria alternata complex</taxon>
    </lineage>
</organism>
<dbReference type="Proteomes" id="UP000293195">
    <property type="component" value="Unassembled WGS sequence"/>
</dbReference>
<evidence type="ECO:0000313" key="4">
    <source>
        <dbReference type="Proteomes" id="UP000293195"/>
    </source>
</evidence>
<evidence type="ECO:0000259" key="2">
    <source>
        <dbReference type="Pfam" id="PF20516"/>
    </source>
</evidence>
<feature type="domain" description="PD-(D/E)XK nuclease-like" evidence="2">
    <location>
        <begin position="167"/>
        <end position="408"/>
    </location>
</feature>
<comment type="caution">
    <text evidence="3">The sequence shown here is derived from an EMBL/GenBank/DDBJ whole genome shotgun (WGS) entry which is preliminary data.</text>
</comment>
<name>A0ABY0FUF1_9PLEO</name>
<accession>A0ABY0FUF1</accession>
<gene>
    <name evidence="3" type="ORF">AA0119_g12109</name>
</gene>
<sequence>MTTEVAALHISEDNVSEEMAIAETVNNAQNETYDSQTSNCIAQLPPLANPELAAFPSSSAEPHWISAESRSMSSWSQSTPFDTASIFTKTTQQSSSPTKTSRSRSKSPVKSMVDLSLLNREVKRRILDADQFPDEIRELWYEVEDIQRGKHMIPIEIKDEFIKLRPRTEDCWWSETPNQQLSTLKLLRELDTMVEIRDKTLDFNSTPALEASWNGDVHSVMLRQVTKHLPGIEQENVTAVRLDPKLIPKVRAIDAESKLVDFALIADETLIPPKLVKQVLADTRNGITSISHTTYERVRLRPICVSIETKTPDGKESTALVQLSLWATTHFNRLRTLLPPSQRHIIPMPLPLITTVGGRYSLFFAIDGEDEIRIVGGESDFGNTATLEGCYQVLVGLERVGSWVREVYVPWFVANCLPAISRSEAC</sequence>
<evidence type="ECO:0000313" key="3">
    <source>
        <dbReference type="EMBL" id="RYN88172.1"/>
    </source>
</evidence>
<reference evidence="4" key="1">
    <citation type="journal article" date="2019" name="bioRxiv">
        <title>Genomics, evolutionary history and diagnostics of the Alternaria alternata species group including apple and Asian pear pathotypes.</title>
        <authorList>
            <person name="Armitage A.D."/>
            <person name="Cockerton H.M."/>
            <person name="Sreenivasaprasad S."/>
            <person name="Woodhall J.W."/>
            <person name="Lane C.R."/>
            <person name="Harrison R.J."/>
            <person name="Clarkson J.P."/>
        </authorList>
    </citation>
    <scope>NUCLEOTIDE SEQUENCE [LARGE SCALE GENOMIC DNA]</scope>
    <source>
        <strain evidence="4">FERA 635</strain>
    </source>
</reference>
<keyword evidence="4" id="KW-1185">Reference proteome</keyword>
<feature type="region of interest" description="Disordered" evidence="1">
    <location>
        <begin position="88"/>
        <end position="108"/>
    </location>
</feature>
<proteinExistence type="predicted"/>
<protein>
    <recommendedName>
        <fullName evidence="2">PD-(D/E)XK nuclease-like domain-containing protein</fullName>
    </recommendedName>
</protein>